<dbReference type="EMBL" id="FN655567">
    <property type="protein sequence ID" value="CBY39536.1"/>
    <property type="molecule type" value="Genomic_DNA"/>
</dbReference>
<gene>
    <name evidence="1" type="ORF">GSOID_T00020107001</name>
</gene>
<proteinExistence type="predicted"/>
<dbReference type="Proteomes" id="UP000011014">
    <property type="component" value="Unassembled WGS sequence"/>
</dbReference>
<organism evidence="1">
    <name type="scientific">Oikopleura dioica</name>
    <name type="common">Tunicate</name>
    <dbReference type="NCBI Taxonomy" id="34765"/>
    <lineage>
        <taxon>Eukaryota</taxon>
        <taxon>Metazoa</taxon>
        <taxon>Chordata</taxon>
        <taxon>Tunicata</taxon>
        <taxon>Appendicularia</taxon>
        <taxon>Copelata</taxon>
        <taxon>Oikopleuridae</taxon>
        <taxon>Oikopleura</taxon>
    </lineage>
</organism>
<name>E4YVQ1_OIKDI</name>
<dbReference type="AlphaFoldDB" id="E4YVQ1"/>
<evidence type="ECO:0000313" key="1">
    <source>
        <dbReference type="EMBL" id="CBY39536.1"/>
    </source>
</evidence>
<protein>
    <submittedName>
        <fullName evidence="1">Uncharacterized protein</fullName>
    </submittedName>
</protein>
<reference evidence="1" key="1">
    <citation type="journal article" date="2010" name="Science">
        <title>Plasticity of animal genome architecture unmasked by rapid evolution of a pelagic tunicate.</title>
        <authorList>
            <person name="Denoeud F."/>
            <person name="Henriet S."/>
            <person name="Mungpakdee S."/>
            <person name="Aury J.M."/>
            <person name="Da Silva C."/>
            <person name="Brinkmann H."/>
            <person name="Mikhaleva J."/>
            <person name="Olsen L.C."/>
            <person name="Jubin C."/>
            <person name="Canestro C."/>
            <person name="Bouquet J.M."/>
            <person name="Danks G."/>
            <person name="Poulain J."/>
            <person name="Campsteijn C."/>
            <person name="Adamski M."/>
            <person name="Cross I."/>
            <person name="Yadetie F."/>
            <person name="Muffato M."/>
            <person name="Louis A."/>
            <person name="Butcher S."/>
            <person name="Tsagkogeorga G."/>
            <person name="Konrad A."/>
            <person name="Singh S."/>
            <person name="Jensen M.F."/>
            <person name="Cong E.H."/>
            <person name="Eikeseth-Otteraa H."/>
            <person name="Noel B."/>
            <person name="Anthouard V."/>
            <person name="Porcel B.M."/>
            <person name="Kachouri-Lafond R."/>
            <person name="Nishino A."/>
            <person name="Ugolini M."/>
            <person name="Chourrout P."/>
            <person name="Nishida H."/>
            <person name="Aasland R."/>
            <person name="Huzurbazar S."/>
            <person name="Westhof E."/>
            <person name="Delsuc F."/>
            <person name="Lehrach H."/>
            <person name="Reinhardt R."/>
            <person name="Weissenbach J."/>
            <person name="Roy S.W."/>
            <person name="Artiguenave F."/>
            <person name="Postlethwait J.H."/>
            <person name="Manak J.R."/>
            <person name="Thompson E.M."/>
            <person name="Jaillon O."/>
            <person name="Du Pasquier L."/>
            <person name="Boudinot P."/>
            <person name="Liberles D.A."/>
            <person name="Volff J.N."/>
            <person name="Philippe H."/>
            <person name="Lenhard B."/>
            <person name="Roest Crollius H."/>
            <person name="Wincker P."/>
            <person name="Chourrout D."/>
        </authorList>
    </citation>
    <scope>NUCLEOTIDE SEQUENCE [LARGE SCALE GENOMIC DNA]</scope>
</reference>
<sequence>MKEEDVFAAIFLLKFYQPEKREHNFYLDMEENCRVTLAFYKFLKKRCSPEEFMNILNEANSDLHEDVTEELKILHMDIMHINDLFQIDFGDKPEEWIYSIGLDNDHADAIFAMKLQRAFIEFENLDISLRLQLGESTKYWIENHFSHLVPESGHEELDENTLEEESDLEMSGDFRLPMPVTKAREETVRFAKKMSDEKVDGFTEMLQILKKYMKSGPSIAVEFLAHLLMCNKTSIWDVFNHHFHEISLLASTQQDGRGTKPLRVLALRLGIVLNYFGYTDAATKCLYAAQVHSY</sequence>
<accession>E4YVQ1</accession>
<feature type="non-terminal residue" evidence="1">
    <location>
        <position position="294"/>
    </location>
</feature>